<gene>
    <name evidence="1" type="ORF">SRB5_56660</name>
</gene>
<accession>A0A7K0CRX6</accession>
<keyword evidence="2" id="KW-1185">Reference proteome</keyword>
<dbReference type="InterPro" id="IPR049975">
    <property type="entry name" value="SAV_915-like_dom"/>
</dbReference>
<protein>
    <recommendedName>
        <fullName evidence="3">SseB protein N-terminal domain-containing protein</fullName>
    </recommendedName>
</protein>
<dbReference type="OrthoDB" id="4238227at2"/>
<organism evidence="1 2">
    <name type="scientific">Streptomyces smaragdinus</name>
    <dbReference type="NCBI Taxonomy" id="2585196"/>
    <lineage>
        <taxon>Bacteria</taxon>
        <taxon>Bacillati</taxon>
        <taxon>Actinomycetota</taxon>
        <taxon>Actinomycetes</taxon>
        <taxon>Kitasatosporales</taxon>
        <taxon>Streptomycetaceae</taxon>
        <taxon>Streptomyces</taxon>
    </lineage>
</organism>
<name>A0A7K0CRX6_9ACTN</name>
<dbReference type="NCBIfam" id="NF042914">
    <property type="entry name" value="SAV915_dom"/>
    <property type="match status" value="1"/>
</dbReference>
<reference evidence="1 2" key="1">
    <citation type="submission" date="2019-10" db="EMBL/GenBank/DDBJ databases">
        <title>Streptomyces smaragdinus sp. nov. and Streptomyces fabii sp. nov., isolated from the gut of fungus growing-termite Macrotermes natalensis.</title>
        <authorList>
            <person name="Schwitalla J."/>
            <person name="Benndorf R."/>
            <person name="Martin K."/>
            <person name="De Beer W."/>
            <person name="Kaster A.-K."/>
            <person name="Vollmers J."/>
            <person name="Poulsen M."/>
            <person name="Beemelmanns C."/>
        </authorList>
    </citation>
    <scope>NUCLEOTIDE SEQUENCE [LARGE SCALE GENOMIC DNA]</scope>
    <source>
        <strain evidence="1 2">RB5</strain>
    </source>
</reference>
<comment type="caution">
    <text evidence="1">The sequence shown here is derived from an EMBL/GenBank/DDBJ whole genome shotgun (WGS) entry which is preliminary data.</text>
</comment>
<dbReference type="RefSeq" id="WP_153456310.1">
    <property type="nucleotide sequence ID" value="NZ_WEGJ01000034.1"/>
</dbReference>
<dbReference type="AlphaFoldDB" id="A0A7K0CRX6"/>
<evidence type="ECO:0008006" key="3">
    <source>
        <dbReference type="Google" id="ProtNLM"/>
    </source>
</evidence>
<proteinExistence type="predicted"/>
<dbReference type="Proteomes" id="UP000466345">
    <property type="component" value="Unassembled WGS sequence"/>
</dbReference>
<sequence>MAQQLLFVPVTSASGGCTLRMFRTPLGTRTAVAFTSESALRRALGPAQPWIRLAEQAVRSLAAPLGAARLTVDPLLTAGAPHTVADGPLAASC</sequence>
<dbReference type="EMBL" id="WEGJ01000034">
    <property type="protein sequence ID" value="MQY15484.1"/>
    <property type="molecule type" value="Genomic_DNA"/>
</dbReference>
<evidence type="ECO:0000313" key="1">
    <source>
        <dbReference type="EMBL" id="MQY15484.1"/>
    </source>
</evidence>
<evidence type="ECO:0000313" key="2">
    <source>
        <dbReference type="Proteomes" id="UP000466345"/>
    </source>
</evidence>